<sequence length="99" mass="11483">MKEYEVTCVTLAAPGTRHEHVTHIGDNRRQWRLEVDSAVSRIDYQLEVFYITDPATRDRAYLRIVREEGKPPYLRARCGGQWNDGLIKLPACDEHCVLL</sequence>
<evidence type="ECO:0000313" key="2">
    <source>
        <dbReference type="Proteomes" id="UP001165541"/>
    </source>
</evidence>
<gene>
    <name evidence="1" type="ORF">M8A51_21925</name>
</gene>
<protein>
    <submittedName>
        <fullName evidence="1">DUF3892 domain-containing protein</fullName>
    </submittedName>
</protein>
<dbReference type="Proteomes" id="UP001165541">
    <property type="component" value="Unassembled WGS sequence"/>
</dbReference>
<dbReference type="Pfam" id="PF13031">
    <property type="entry name" value="DUF3892"/>
    <property type="match status" value="1"/>
</dbReference>
<organism evidence="1 2">
    <name type="scientific">Caldimonas mangrovi</name>
    <dbReference type="NCBI Taxonomy" id="2944811"/>
    <lineage>
        <taxon>Bacteria</taxon>
        <taxon>Pseudomonadati</taxon>
        <taxon>Pseudomonadota</taxon>
        <taxon>Betaproteobacteria</taxon>
        <taxon>Burkholderiales</taxon>
        <taxon>Sphaerotilaceae</taxon>
        <taxon>Caldimonas</taxon>
    </lineage>
</organism>
<reference evidence="1" key="1">
    <citation type="submission" date="2022-05" db="EMBL/GenBank/DDBJ databases">
        <title>Schlegelella sp. nov., isolated from mangrove soil.</title>
        <authorList>
            <person name="Liu Y."/>
            <person name="Ge X."/>
            <person name="Liu W."/>
        </authorList>
    </citation>
    <scope>NUCLEOTIDE SEQUENCE</scope>
    <source>
        <strain evidence="1">S2-27</strain>
    </source>
</reference>
<dbReference type="RefSeq" id="WP_251780671.1">
    <property type="nucleotide sequence ID" value="NZ_JAMKFE010000017.1"/>
</dbReference>
<proteinExistence type="predicted"/>
<dbReference type="InterPro" id="IPR024997">
    <property type="entry name" value="DUF3892"/>
</dbReference>
<keyword evidence="2" id="KW-1185">Reference proteome</keyword>
<accession>A0ABT0YTW6</accession>
<comment type="caution">
    <text evidence="1">The sequence shown here is derived from an EMBL/GenBank/DDBJ whole genome shotgun (WGS) entry which is preliminary data.</text>
</comment>
<name>A0ABT0YTW6_9BURK</name>
<evidence type="ECO:0000313" key="1">
    <source>
        <dbReference type="EMBL" id="MCM5682195.1"/>
    </source>
</evidence>
<dbReference type="EMBL" id="JAMKFE010000017">
    <property type="protein sequence ID" value="MCM5682195.1"/>
    <property type="molecule type" value="Genomic_DNA"/>
</dbReference>